<dbReference type="AlphaFoldDB" id="A0A1H2PLN7"/>
<evidence type="ECO:0000313" key="3">
    <source>
        <dbReference type="Proteomes" id="UP000243719"/>
    </source>
</evidence>
<gene>
    <name evidence="2" type="ORF">SAMN05216551_102125</name>
</gene>
<protein>
    <submittedName>
        <fullName evidence="2">Uncharacterized protein</fullName>
    </submittedName>
</protein>
<dbReference type="STRING" id="1770053.SAMN05216551_102125"/>
<dbReference type="RefSeq" id="WP_170845001.1">
    <property type="nucleotide sequence ID" value="NZ_FNLO01000002.1"/>
</dbReference>
<evidence type="ECO:0000256" key="1">
    <source>
        <dbReference type="SAM" id="MobiDB-lite"/>
    </source>
</evidence>
<dbReference type="EMBL" id="FNLO01000002">
    <property type="protein sequence ID" value="SDV46945.1"/>
    <property type="molecule type" value="Genomic_DNA"/>
</dbReference>
<evidence type="ECO:0000313" key="2">
    <source>
        <dbReference type="EMBL" id="SDV46945.1"/>
    </source>
</evidence>
<feature type="compositionally biased region" description="Basic and acidic residues" evidence="1">
    <location>
        <begin position="104"/>
        <end position="113"/>
    </location>
</feature>
<accession>A0A1H2PLN7</accession>
<sequence length="200" mass="21447">MKPERALQALLEQLRDDRQRFVELGEVLDRMHDALRGAALVSIPEHVDRLATIDHALRCRHTVRASRLCALARALGMSVVPVDDAGNGPSGVRDAAVGAGPRGGIRDSIRDSTSRAGDGTAPTEGAGAPPSRMRTAALIAALSRAMQGRAGAALTAAWDAVEREMRSCREKAARNGLALHERAEPLRRRLLGEKHTYVAL</sequence>
<keyword evidence="3" id="KW-1185">Reference proteome</keyword>
<name>A0A1H2PLN7_9BURK</name>
<organism evidence="2 3">
    <name type="scientific">Chitinasiproducens palmae</name>
    <dbReference type="NCBI Taxonomy" id="1770053"/>
    <lineage>
        <taxon>Bacteria</taxon>
        <taxon>Pseudomonadati</taxon>
        <taxon>Pseudomonadota</taxon>
        <taxon>Betaproteobacteria</taxon>
        <taxon>Burkholderiales</taxon>
        <taxon>Burkholderiaceae</taxon>
        <taxon>Chitinasiproducens</taxon>
    </lineage>
</organism>
<reference evidence="3" key="1">
    <citation type="submission" date="2016-09" db="EMBL/GenBank/DDBJ databases">
        <authorList>
            <person name="Varghese N."/>
            <person name="Submissions S."/>
        </authorList>
    </citation>
    <scope>NUCLEOTIDE SEQUENCE [LARGE SCALE GENOMIC DNA]</scope>
    <source>
        <strain evidence="3">JS23</strain>
    </source>
</reference>
<proteinExistence type="predicted"/>
<dbReference type="Proteomes" id="UP000243719">
    <property type="component" value="Unassembled WGS sequence"/>
</dbReference>
<feature type="region of interest" description="Disordered" evidence="1">
    <location>
        <begin position="94"/>
        <end position="132"/>
    </location>
</feature>